<dbReference type="Gene3D" id="3.10.20.30">
    <property type="match status" value="1"/>
</dbReference>
<dbReference type="InterPro" id="IPR006058">
    <property type="entry name" value="2Fe2S_fd_BS"/>
</dbReference>
<dbReference type="SUPFAM" id="SSF63380">
    <property type="entry name" value="Riboflavin synthase domain-like"/>
    <property type="match status" value="1"/>
</dbReference>
<dbReference type="PROSITE" id="PS51085">
    <property type="entry name" value="2FE2S_FER_2"/>
    <property type="match status" value="1"/>
</dbReference>
<name>A0A1M5BRZ8_LOKAT</name>
<feature type="domain" description="2Fe-2S ferredoxin-type" evidence="1">
    <location>
        <begin position="266"/>
        <end position="350"/>
    </location>
</feature>
<dbReference type="OrthoDB" id="9796486at2"/>
<feature type="domain" description="FAD-binding FR-type" evidence="2">
    <location>
        <begin position="20"/>
        <end position="122"/>
    </location>
</feature>
<dbReference type="InterPro" id="IPR001433">
    <property type="entry name" value="OxRdtase_FAD/NAD-bd"/>
</dbReference>
<protein>
    <submittedName>
        <fullName evidence="3">Ferredoxin-NADP reductase</fullName>
    </submittedName>
</protein>
<dbReference type="InterPro" id="IPR039261">
    <property type="entry name" value="FNR_nucleotide-bd"/>
</dbReference>
<dbReference type="PROSITE" id="PS00197">
    <property type="entry name" value="2FE2S_FER_1"/>
    <property type="match status" value="1"/>
</dbReference>
<evidence type="ECO:0000259" key="2">
    <source>
        <dbReference type="PROSITE" id="PS51384"/>
    </source>
</evidence>
<dbReference type="RefSeq" id="WP_072857791.1">
    <property type="nucleotide sequence ID" value="NZ_FQUE01000006.1"/>
</dbReference>
<dbReference type="InterPro" id="IPR017927">
    <property type="entry name" value="FAD-bd_FR_type"/>
</dbReference>
<proteinExistence type="predicted"/>
<dbReference type="PRINTS" id="PR00406">
    <property type="entry name" value="CYTB5RDTASE"/>
</dbReference>
<dbReference type="Pfam" id="PF00175">
    <property type="entry name" value="NAD_binding_1"/>
    <property type="match status" value="1"/>
</dbReference>
<gene>
    <name evidence="3" type="ORF">SAMN05444339_106147</name>
</gene>
<dbReference type="AlphaFoldDB" id="A0A1M5BRZ8"/>
<dbReference type="Proteomes" id="UP000183987">
    <property type="component" value="Unassembled WGS sequence"/>
</dbReference>
<dbReference type="PANTHER" id="PTHR47354:SF5">
    <property type="entry name" value="PROTEIN RFBI"/>
    <property type="match status" value="1"/>
</dbReference>
<dbReference type="Pfam" id="PF00111">
    <property type="entry name" value="Fer2"/>
    <property type="match status" value="1"/>
</dbReference>
<dbReference type="PROSITE" id="PS51384">
    <property type="entry name" value="FAD_FR"/>
    <property type="match status" value="1"/>
</dbReference>
<dbReference type="EMBL" id="FQUE01000006">
    <property type="protein sequence ID" value="SHF45288.1"/>
    <property type="molecule type" value="Genomic_DNA"/>
</dbReference>
<evidence type="ECO:0000259" key="1">
    <source>
        <dbReference type="PROSITE" id="PS51085"/>
    </source>
</evidence>
<evidence type="ECO:0000313" key="4">
    <source>
        <dbReference type="Proteomes" id="UP000183987"/>
    </source>
</evidence>
<reference evidence="4" key="1">
    <citation type="submission" date="2016-11" db="EMBL/GenBank/DDBJ databases">
        <authorList>
            <person name="Varghese N."/>
            <person name="Submissions S."/>
        </authorList>
    </citation>
    <scope>NUCLEOTIDE SEQUENCE [LARGE SCALE GENOMIC DNA]</scope>
    <source>
        <strain evidence="4">DSM 29326</strain>
    </source>
</reference>
<dbReference type="Gene3D" id="3.40.50.80">
    <property type="entry name" value="Nucleotide-binding domain of ferredoxin-NADP reductase (FNR) module"/>
    <property type="match status" value="1"/>
</dbReference>
<dbReference type="Gene3D" id="2.40.30.10">
    <property type="entry name" value="Translation factors"/>
    <property type="match status" value="1"/>
</dbReference>
<dbReference type="SUPFAM" id="SSF52343">
    <property type="entry name" value="Ferredoxin reductase-like, C-terminal NADP-linked domain"/>
    <property type="match status" value="1"/>
</dbReference>
<dbReference type="GO" id="GO:0051537">
    <property type="term" value="F:2 iron, 2 sulfur cluster binding"/>
    <property type="evidence" value="ECO:0007669"/>
    <property type="project" value="InterPro"/>
</dbReference>
<dbReference type="SUPFAM" id="SSF54292">
    <property type="entry name" value="2Fe-2S ferredoxin-like"/>
    <property type="match status" value="1"/>
</dbReference>
<keyword evidence="4" id="KW-1185">Reference proteome</keyword>
<accession>A0A1M5BRZ8</accession>
<dbReference type="InterPro" id="IPR036010">
    <property type="entry name" value="2Fe-2S_ferredoxin-like_sf"/>
</dbReference>
<dbReference type="InterPro" id="IPR001041">
    <property type="entry name" value="2Fe-2S_ferredoxin-type"/>
</dbReference>
<dbReference type="Pfam" id="PF00970">
    <property type="entry name" value="FAD_binding_6"/>
    <property type="match status" value="1"/>
</dbReference>
<sequence>MIAVDPADWGTRRRRRFPPEAWATLVCRAVWDETPDVRTFLLAPADGSRIEHDPGQFMTFRIPTPSGTVERCYTIASSAARDGGIEITVKRQSGAASGDLHDNLRPGATIEAFGPSGRFGPVSWPGGRYALIAAGSGVTPMLSMLRTAADRGIAFDAVLVQVSPDHADMIAADDIAVLSRRLPGLVHIPVTTRTPGATRPDADLLARLIPDMADRTVLCCGPQPFMEMVRTAARAAGVSADNYGEESFDFSSPLAEITPTAETRQRTVTFAKSGKSFACPETSTILGAVKAAGLPLPSSCARGMCGTCKTFKHSGEVTMAHEGGIRQREIDRGFILPCVSRPLTDIVLDC</sequence>
<evidence type="ECO:0000313" key="3">
    <source>
        <dbReference type="EMBL" id="SHF45288.1"/>
    </source>
</evidence>
<dbReference type="InterPro" id="IPR012675">
    <property type="entry name" value="Beta-grasp_dom_sf"/>
</dbReference>
<dbReference type="PANTHER" id="PTHR47354">
    <property type="entry name" value="NADH OXIDOREDUCTASE HCR"/>
    <property type="match status" value="1"/>
</dbReference>
<dbReference type="InterPro" id="IPR008333">
    <property type="entry name" value="Cbr1-like_FAD-bd_dom"/>
</dbReference>
<dbReference type="CDD" id="cd00207">
    <property type="entry name" value="fer2"/>
    <property type="match status" value="1"/>
</dbReference>
<dbReference type="STRING" id="366533.SAMN05444339_106147"/>
<organism evidence="3 4">
    <name type="scientific">Loktanella atrilutea</name>
    <dbReference type="NCBI Taxonomy" id="366533"/>
    <lineage>
        <taxon>Bacteria</taxon>
        <taxon>Pseudomonadati</taxon>
        <taxon>Pseudomonadota</taxon>
        <taxon>Alphaproteobacteria</taxon>
        <taxon>Rhodobacterales</taxon>
        <taxon>Roseobacteraceae</taxon>
        <taxon>Loktanella</taxon>
    </lineage>
</organism>
<dbReference type="InterPro" id="IPR017938">
    <property type="entry name" value="Riboflavin_synthase-like_b-brl"/>
</dbReference>
<dbReference type="GO" id="GO:0016491">
    <property type="term" value="F:oxidoreductase activity"/>
    <property type="evidence" value="ECO:0007669"/>
    <property type="project" value="InterPro"/>
</dbReference>
<dbReference type="InterPro" id="IPR050415">
    <property type="entry name" value="MRET"/>
</dbReference>